<keyword evidence="5 13" id="KW-0375">Hydrogen ion transport</keyword>
<evidence type="ECO:0000256" key="7">
    <source>
        <dbReference type="ARBA" id="ARBA00023065"/>
    </source>
</evidence>
<evidence type="ECO:0000256" key="3">
    <source>
        <dbReference type="ARBA" id="ARBA00022547"/>
    </source>
</evidence>
<dbReference type="Proteomes" id="UP001207918">
    <property type="component" value="Unassembled WGS sequence"/>
</dbReference>
<evidence type="ECO:0000256" key="9">
    <source>
        <dbReference type="ARBA" id="ARBA00023310"/>
    </source>
</evidence>
<comment type="caution">
    <text evidence="15">The sequence shown here is derived from an EMBL/GenBank/DDBJ whole genome shotgun (WGS) entry which is preliminary data.</text>
</comment>
<comment type="function">
    <text evidence="11">Component of the F(0) channel, it forms part of the peripheral stalk, linking F(1) to F(0). The b'-subunit is a diverged and duplicated form of b found in plants and photosynthetic bacteria.</text>
</comment>
<comment type="similarity">
    <text evidence="1 13">Belongs to the ATPase B chain family.</text>
</comment>
<dbReference type="PANTHER" id="PTHR33445:SF2">
    <property type="entry name" value="ATP SYNTHASE SUBUNIT B', CHLOROPLASTIC"/>
    <property type="match status" value="1"/>
</dbReference>
<comment type="subcellular location">
    <subcellularLocation>
        <location evidence="13">Cell membrane</location>
        <topology evidence="13">Single-pass membrane protein</topology>
    </subcellularLocation>
    <subcellularLocation>
        <location evidence="12">Endomembrane system</location>
        <topology evidence="12">Single-pass membrane protein</topology>
    </subcellularLocation>
</comment>
<evidence type="ECO:0000256" key="2">
    <source>
        <dbReference type="ARBA" id="ARBA00022448"/>
    </source>
</evidence>
<proteinExistence type="inferred from homology"/>
<dbReference type="Pfam" id="PF00430">
    <property type="entry name" value="ATP-synt_B"/>
    <property type="match status" value="1"/>
</dbReference>
<evidence type="ECO:0000256" key="14">
    <source>
        <dbReference type="SAM" id="Coils"/>
    </source>
</evidence>
<evidence type="ECO:0000256" key="4">
    <source>
        <dbReference type="ARBA" id="ARBA00022692"/>
    </source>
</evidence>
<evidence type="ECO:0000313" key="15">
    <source>
        <dbReference type="EMBL" id="MCW9705847.1"/>
    </source>
</evidence>
<evidence type="ECO:0000256" key="1">
    <source>
        <dbReference type="ARBA" id="ARBA00005513"/>
    </source>
</evidence>
<keyword evidence="2 13" id="KW-0813">Transport</keyword>
<keyword evidence="14" id="KW-0175">Coiled coil</keyword>
<evidence type="ECO:0000256" key="11">
    <source>
        <dbReference type="ARBA" id="ARBA00025614"/>
    </source>
</evidence>
<dbReference type="InterPro" id="IPR002146">
    <property type="entry name" value="ATP_synth_b/b'su_bac/chlpt"/>
</dbReference>
<feature type="transmembrane region" description="Helical" evidence="13">
    <location>
        <begin position="6"/>
        <end position="27"/>
    </location>
</feature>
<evidence type="ECO:0000256" key="6">
    <source>
        <dbReference type="ARBA" id="ARBA00022989"/>
    </source>
</evidence>
<protein>
    <recommendedName>
        <fullName evidence="13">ATP synthase subunit b</fullName>
    </recommendedName>
    <alternativeName>
        <fullName evidence="13">ATP synthase F(0) sector subunit b</fullName>
    </alternativeName>
    <alternativeName>
        <fullName evidence="13">ATPase subunit I</fullName>
    </alternativeName>
    <alternativeName>
        <fullName evidence="13">F-type ATPase subunit b</fullName>
        <shortName evidence="13">F-ATPase subunit b</shortName>
    </alternativeName>
</protein>
<evidence type="ECO:0000313" key="16">
    <source>
        <dbReference type="Proteomes" id="UP001207918"/>
    </source>
</evidence>
<keyword evidence="7 13" id="KW-0406">Ion transport</keyword>
<evidence type="ECO:0000256" key="5">
    <source>
        <dbReference type="ARBA" id="ARBA00022781"/>
    </source>
</evidence>
<sequence>MQIDWFTFSAQIINFLILLLLLRKFLYGPVLNVMKNREEEITSRLEEARLKLLEAEEKAAAYQDKLNQFEEQKDEWTEKARQEAETYRKELLESARTEVEQTQAKWLRKMETEQETFLKEIEKRSIDNIIDIAETIVTELANQSLEQQALERCVEKLKKMDPAEKERIQVSANGSIEVITAFPVDEKGRREIDDIIQRVFSEKVTCNFKIMPELGFGIEIRSGGWKLGWSMKTYMDELRSHLKAIFDVSEVSLKQ</sequence>
<comment type="function">
    <text evidence="10 13">F(1)F(0) ATP synthase produces ATP from ADP in the presence of a proton or sodium gradient. F-type ATPases consist of two structural domains, F(1) containing the extramembraneous catalytic core and F(0) containing the membrane proton channel, linked together by a central stalk and a peripheral stalk. During catalysis, ATP synthesis in the catalytic domain of F(1) is coupled via a rotary mechanism of the central stalk subunits to proton translocation.</text>
</comment>
<keyword evidence="13" id="KW-1003">Cell membrane</keyword>
<dbReference type="HAMAP" id="MF_01398">
    <property type="entry name" value="ATP_synth_b_bprime"/>
    <property type="match status" value="1"/>
</dbReference>
<dbReference type="PANTHER" id="PTHR33445">
    <property type="entry name" value="ATP SYNTHASE SUBUNIT B', CHLOROPLASTIC"/>
    <property type="match status" value="1"/>
</dbReference>
<dbReference type="Pfam" id="PF00213">
    <property type="entry name" value="OSCP"/>
    <property type="match status" value="1"/>
</dbReference>
<keyword evidence="6 13" id="KW-1133">Transmembrane helix</keyword>
<evidence type="ECO:0000256" key="8">
    <source>
        <dbReference type="ARBA" id="ARBA00023136"/>
    </source>
</evidence>
<dbReference type="EMBL" id="JAGGJA010000002">
    <property type="protein sequence ID" value="MCW9705847.1"/>
    <property type="molecule type" value="Genomic_DNA"/>
</dbReference>
<name>A0ABT3PIU4_9BACT</name>
<evidence type="ECO:0000256" key="13">
    <source>
        <dbReference type="HAMAP-Rule" id="MF_01398"/>
    </source>
</evidence>
<comment type="subunit">
    <text evidence="13">F-type ATPases have 2 components, F(1) - the catalytic core - and F(0) - the membrane proton channel. F(1) has five subunits: alpha(3), beta(3), gamma(1), delta(1), epsilon(1). F(0) has three main subunits: a(1), b(2) and c(10-14). The alpha and beta chains form an alternating ring which encloses part of the gamma chain. F(1) is attached to F(0) by a central stalk formed by the gamma and epsilon chains, while a peripheral stalk is formed by the delta and b chains.</text>
</comment>
<feature type="coiled-coil region" evidence="14">
    <location>
        <begin position="31"/>
        <end position="86"/>
    </location>
</feature>
<dbReference type="CDD" id="cd06503">
    <property type="entry name" value="ATP-synt_Fo_b"/>
    <property type="match status" value="1"/>
</dbReference>
<evidence type="ECO:0000256" key="12">
    <source>
        <dbReference type="ARBA" id="ARBA00037847"/>
    </source>
</evidence>
<keyword evidence="4 13" id="KW-0812">Transmembrane</keyword>
<dbReference type="InterPro" id="IPR000711">
    <property type="entry name" value="ATPase_OSCP/dsu"/>
</dbReference>
<organism evidence="15 16">
    <name type="scientific">Fodinibius salsisoli</name>
    <dbReference type="NCBI Taxonomy" id="2820877"/>
    <lineage>
        <taxon>Bacteria</taxon>
        <taxon>Pseudomonadati</taxon>
        <taxon>Balneolota</taxon>
        <taxon>Balneolia</taxon>
        <taxon>Balneolales</taxon>
        <taxon>Balneolaceae</taxon>
        <taxon>Fodinibius</taxon>
    </lineage>
</organism>
<keyword evidence="8 13" id="KW-0472">Membrane</keyword>
<dbReference type="InterPro" id="IPR050059">
    <property type="entry name" value="ATP_synthase_B_chain"/>
</dbReference>
<accession>A0ABT3PIU4</accession>
<evidence type="ECO:0000256" key="10">
    <source>
        <dbReference type="ARBA" id="ARBA00025198"/>
    </source>
</evidence>
<keyword evidence="16" id="KW-1185">Reference proteome</keyword>
<reference evidence="15 16" key="1">
    <citation type="submission" date="2021-03" db="EMBL/GenBank/DDBJ databases">
        <title>Aliifodinibius sp. nov., a new bacterium isolated from saline soil.</title>
        <authorList>
            <person name="Galisteo C."/>
            <person name="De La Haba R."/>
            <person name="Sanchez-Porro C."/>
            <person name="Ventosa A."/>
        </authorList>
    </citation>
    <scope>NUCLEOTIDE SEQUENCE [LARGE SCALE GENOMIC DNA]</scope>
    <source>
        <strain evidence="15 16">1BSP15-2V2</strain>
    </source>
</reference>
<keyword evidence="3 13" id="KW-0138">CF(0)</keyword>
<gene>
    <name evidence="13" type="primary">atpF</name>
    <name evidence="15" type="ORF">J6I44_03240</name>
</gene>
<dbReference type="RefSeq" id="WP_265764523.1">
    <property type="nucleotide sequence ID" value="NZ_JAGGJA010000002.1"/>
</dbReference>
<keyword evidence="9 13" id="KW-0066">ATP synthesis</keyword>